<proteinExistence type="predicted"/>
<dbReference type="InterPro" id="IPR036388">
    <property type="entry name" value="WH-like_DNA-bd_sf"/>
</dbReference>
<dbReference type="InterPro" id="IPR036390">
    <property type="entry name" value="WH_DNA-bd_sf"/>
</dbReference>
<dbReference type="RefSeq" id="WP_078982034.1">
    <property type="nucleotide sequence ID" value="NZ_MWQN01000004.1"/>
</dbReference>
<evidence type="ECO:0000313" key="7">
    <source>
        <dbReference type="Proteomes" id="UP000190037"/>
    </source>
</evidence>
<dbReference type="STRING" id="159449.B4N89_42845"/>
<dbReference type="GO" id="GO:0003677">
    <property type="term" value="F:DNA binding"/>
    <property type="evidence" value="ECO:0007669"/>
    <property type="project" value="UniProtKB-KW"/>
</dbReference>
<evidence type="ECO:0000256" key="3">
    <source>
        <dbReference type="ARBA" id="ARBA00023163"/>
    </source>
</evidence>
<organism evidence="6 7">
    <name type="scientific">Embleya scabrispora</name>
    <dbReference type="NCBI Taxonomy" id="159449"/>
    <lineage>
        <taxon>Bacteria</taxon>
        <taxon>Bacillati</taxon>
        <taxon>Actinomycetota</taxon>
        <taxon>Actinomycetes</taxon>
        <taxon>Kitasatosporales</taxon>
        <taxon>Streptomycetaceae</taxon>
        <taxon>Embleya</taxon>
    </lineage>
</organism>
<keyword evidence="7" id="KW-1185">Reference proteome</keyword>
<feature type="region of interest" description="Disordered" evidence="4">
    <location>
        <begin position="317"/>
        <end position="339"/>
    </location>
</feature>
<dbReference type="AlphaFoldDB" id="A0A1T3NKA3"/>
<reference evidence="6 7" key="1">
    <citation type="submission" date="2017-03" db="EMBL/GenBank/DDBJ databases">
        <title>Draft genome sequence of Streptomyces scabrisporus NF3, endophyte isolated from Amphipterygium adstringens.</title>
        <authorList>
            <person name="Vazquez M."/>
            <person name="Ceapa C.D."/>
            <person name="Rodriguez Luna D."/>
            <person name="Sanchez Esquivel S."/>
        </authorList>
    </citation>
    <scope>NUCLEOTIDE SEQUENCE [LARGE SCALE GENOMIC DNA]</scope>
    <source>
        <strain evidence="6 7">NF3</strain>
    </source>
</reference>
<dbReference type="PANTHER" id="PTHR43132">
    <property type="entry name" value="ARSENICAL RESISTANCE OPERON REPRESSOR ARSR-RELATED"/>
    <property type="match status" value="1"/>
</dbReference>
<dbReference type="SUPFAM" id="SSF46785">
    <property type="entry name" value="Winged helix' DNA-binding domain"/>
    <property type="match status" value="1"/>
</dbReference>
<keyword evidence="3" id="KW-0804">Transcription</keyword>
<accession>A0A1T3NKA3</accession>
<dbReference type="EMBL" id="MWQN01000004">
    <property type="protein sequence ID" value="OPC77276.1"/>
    <property type="molecule type" value="Genomic_DNA"/>
</dbReference>
<evidence type="ECO:0000259" key="5">
    <source>
        <dbReference type="SMART" id="SM00418"/>
    </source>
</evidence>
<dbReference type="OrthoDB" id="3808065at2"/>
<evidence type="ECO:0000313" key="6">
    <source>
        <dbReference type="EMBL" id="OPC77276.1"/>
    </source>
</evidence>
<evidence type="ECO:0000256" key="1">
    <source>
        <dbReference type="ARBA" id="ARBA00023015"/>
    </source>
</evidence>
<sequence>MLRFHFTDADLRRVVVAPAPNALLEVALGVRYLHTRPAGITWSRTGLREWRQRIGGSLAPRAGLLGDLDPPQGGIFDFFCQLSAPDLNTGVELALGTPTRELADEIAVLPRHVRDRPLSRELADGTPKGRQALAQDTRRFFASSLAPLWPRIQSEAVADRALRAETLLRGGVDAMLATLVPRWRWQPPVLHVPAPCAPRDIRLDGHGLLLVPSYFVQSPMFGRGADGRMELFYPLHLGERPGRASDTLGPLLGRTRASVLATLRHPASTSEVADRAGISLPSASQHTTVLRNAGLVSTIRTGAAVLHTLTPLGAGLLHGDATTPSVGSERSGHQPEPRG</sequence>
<dbReference type="PANTHER" id="PTHR43132:SF8">
    <property type="entry name" value="HTH-TYPE TRANSCRIPTIONAL REGULATOR KMTR"/>
    <property type="match status" value="1"/>
</dbReference>
<dbReference type="Proteomes" id="UP000190037">
    <property type="component" value="Unassembled WGS sequence"/>
</dbReference>
<name>A0A1T3NKA3_9ACTN</name>
<feature type="compositionally biased region" description="Basic and acidic residues" evidence="4">
    <location>
        <begin position="330"/>
        <end position="339"/>
    </location>
</feature>
<dbReference type="CDD" id="cd00090">
    <property type="entry name" value="HTH_ARSR"/>
    <property type="match status" value="1"/>
</dbReference>
<dbReference type="SMART" id="SM00418">
    <property type="entry name" value="HTH_ARSR"/>
    <property type="match status" value="1"/>
</dbReference>
<dbReference type="GO" id="GO:0003700">
    <property type="term" value="F:DNA-binding transcription factor activity"/>
    <property type="evidence" value="ECO:0007669"/>
    <property type="project" value="InterPro"/>
</dbReference>
<comment type="caution">
    <text evidence="6">The sequence shown here is derived from an EMBL/GenBank/DDBJ whole genome shotgun (WGS) entry which is preliminary data.</text>
</comment>
<keyword evidence="2" id="KW-0238">DNA-binding</keyword>
<keyword evidence="1" id="KW-0805">Transcription regulation</keyword>
<feature type="domain" description="HTH arsR-type" evidence="5">
    <location>
        <begin position="246"/>
        <end position="318"/>
    </location>
</feature>
<protein>
    <recommendedName>
        <fullName evidence="5">HTH arsR-type domain-containing protein</fullName>
    </recommendedName>
</protein>
<evidence type="ECO:0000256" key="2">
    <source>
        <dbReference type="ARBA" id="ARBA00023125"/>
    </source>
</evidence>
<dbReference type="InterPro" id="IPR011991">
    <property type="entry name" value="ArsR-like_HTH"/>
</dbReference>
<dbReference type="InterPro" id="IPR001845">
    <property type="entry name" value="HTH_ArsR_DNA-bd_dom"/>
</dbReference>
<dbReference type="Gene3D" id="1.10.10.10">
    <property type="entry name" value="Winged helix-like DNA-binding domain superfamily/Winged helix DNA-binding domain"/>
    <property type="match status" value="1"/>
</dbReference>
<gene>
    <name evidence="6" type="ORF">B4N89_42845</name>
</gene>
<dbReference type="InterPro" id="IPR051011">
    <property type="entry name" value="Metal_resp_trans_reg"/>
</dbReference>
<evidence type="ECO:0000256" key="4">
    <source>
        <dbReference type="SAM" id="MobiDB-lite"/>
    </source>
</evidence>